<feature type="chain" id="PRO_5025007363" description="VWFA domain-containing protein" evidence="1">
    <location>
        <begin position="25"/>
        <end position="803"/>
    </location>
</feature>
<dbReference type="Proteomes" id="UP000182661">
    <property type="component" value="Unassembled WGS sequence"/>
</dbReference>
<reference evidence="3 4" key="1">
    <citation type="submission" date="2016-02" db="EMBL/GenBank/DDBJ databases">
        <title>Genome sequencing of a beta-galactosidase producing bacteria Rhizobium sp. 59.</title>
        <authorList>
            <person name="Wang D."/>
            <person name="Kot W."/>
            <person name="Qin Y."/>
            <person name="Hansen L."/>
            <person name="Naqvi K."/>
            <person name="Rensing C."/>
        </authorList>
    </citation>
    <scope>NUCLEOTIDE SEQUENCE [LARGE SCALE GENOMIC DNA]</scope>
    <source>
        <strain evidence="3 4">59</strain>
    </source>
</reference>
<dbReference type="Gene3D" id="3.40.50.410">
    <property type="entry name" value="von Willebrand factor, type A domain"/>
    <property type="match status" value="1"/>
</dbReference>
<dbReference type="InterPro" id="IPR002035">
    <property type="entry name" value="VWF_A"/>
</dbReference>
<evidence type="ECO:0000313" key="4">
    <source>
        <dbReference type="Proteomes" id="UP000182661"/>
    </source>
</evidence>
<evidence type="ECO:0000256" key="1">
    <source>
        <dbReference type="SAM" id="SignalP"/>
    </source>
</evidence>
<dbReference type="Pfam" id="PF13519">
    <property type="entry name" value="VWA_2"/>
    <property type="match status" value="1"/>
</dbReference>
<feature type="signal peptide" evidence="1">
    <location>
        <begin position="1"/>
        <end position="24"/>
    </location>
</feature>
<accession>A0A657LX06</accession>
<protein>
    <recommendedName>
        <fullName evidence="2">VWFA domain-containing protein</fullName>
    </recommendedName>
</protein>
<sequence length="803" mass="84976">MKSTFVKSALGGLVLLTSASTAMAEGRTIIVMDGSGSMWGQIDGRAKLEIAQETVATVLGTISPDRELGLMAYGHRRKGSCEDIELMVPAAKGTSAGILDAVNKMRFLGKTPLTEAVRRAAISLRYTEEEATVVLVTDGLETCEADPCALGRELEAGGLKFTAHVVGFGLTREEGAQVACLAENTGGRYIQASNAKDLTDALNATVNEVAAKPELEPAALPQAGLTAPDEAPMGSEIQVGWSVTEAKALDTIEIGTVGDSDHAAFVYASSGNPATIQMPGQTGSYELRYVSSDQDIVARRPIIVIEAPVSLSAPEQALVGQLVPVKWVGPDAAYDNIRIRRPGEDSYSSYDYVKDNNPVTLRMPDEPGSYELAYILNDRETIATRSITVVVEGTSIPPLSASLSAPDETEADSDVQVGWSGPGSNGDYILLRVPGDTSYISYANVRGNNPVTLPTPSEPGAYELAYRFANERELAVRPITIVNEASVDEAVVMADVTFDVPPEFAGKQVQWSAVPQPGQPVSPEAWAMNETSTGPVSARFEPGVYDVEGTAEGMIFAGTVTVYAGAKNEFIIGLKDEPQPEQKEPFESEGMGEDTGYLCEQAVPCAHQDVETGLSFLLPTGWHTDFPLFYETAGGAQSELPSVTFFGPANGDEIPTIVLNPRQWVASNGPCVDVSMGKLCRFESQSTETLSAFEIIRATLAFTKPERKAELAPTADSPLRAGSVGEMVGEMMKKMAGTDPGKQQALDMMGALLGGGTAAGAEAQKPVVASAETLNRFNGTAIDPGGLEASDIRALLVPQTITE</sequence>
<evidence type="ECO:0000259" key="2">
    <source>
        <dbReference type="PROSITE" id="PS50234"/>
    </source>
</evidence>
<dbReference type="SUPFAM" id="SSF53300">
    <property type="entry name" value="vWA-like"/>
    <property type="match status" value="1"/>
</dbReference>
<proteinExistence type="predicted"/>
<evidence type="ECO:0000313" key="3">
    <source>
        <dbReference type="EMBL" id="OJF99207.1"/>
    </source>
</evidence>
<dbReference type="InterPro" id="IPR036465">
    <property type="entry name" value="vWFA_dom_sf"/>
</dbReference>
<feature type="domain" description="VWFA" evidence="2">
    <location>
        <begin position="27"/>
        <end position="209"/>
    </location>
</feature>
<gene>
    <name evidence="3" type="ORF">AX760_13385</name>
</gene>
<organism evidence="3 4">
    <name type="scientific">Pararhizobium antarcticum</name>
    <dbReference type="NCBI Taxonomy" id="1798805"/>
    <lineage>
        <taxon>Bacteria</taxon>
        <taxon>Pseudomonadati</taxon>
        <taxon>Pseudomonadota</taxon>
        <taxon>Alphaproteobacteria</taxon>
        <taxon>Hyphomicrobiales</taxon>
        <taxon>Rhizobiaceae</taxon>
        <taxon>Rhizobium/Agrobacterium group</taxon>
        <taxon>Pararhizobium</taxon>
    </lineage>
</organism>
<dbReference type="AlphaFoldDB" id="A0A657LX06"/>
<keyword evidence="4" id="KW-1185">Reference proteome</keyword>
<keyword evidence="1" id="KW-0732">Signal</keyword>
<dbReference type="OrthoDB" id="9783818at2"/>
<dbReference type="PROSITE" id="PS50234">
    <property type="entry name" value="VWFA"/>
    <property type="match status" value="1"/>
</dbReference>
<dbReference type="SMART" id="SM00327">
    <property type="entry name" value="VWA"/>
    <property type="match status" value="1"/>
</dbReference>
<name>A0A657LX06_9HYPH</name>
<dbReference type="EMBL" id="LSRP01000072">
    <property type="protein sequence ID" value="OJF99207.1"/>
    <property type="molecule type" value="Genomic_DNA"/>
</dbReference>
<dbReference type="RefSeq" id="WP_071832215.1">
    <property type="nucleotide sequence ID" value="NZ_LSRP01000072.1"/>
</dbReference>
<comment type="caution">
    <text evidence="3">The sequence shown here is derived from an EMBL/GenBank/DDBJ whole genome shotgun (WGS) entry which is preliminary data.</text>
</comment>